<keyword evidence="1" id="KW-0812">Transmembrane</keyword>
<protein>
    <recommendedName>
        <fullName evidence="2">EAL domain-containing protein</fullName>
    </recommendedName>
</protein>
<proteinExistence type="predicted"/>
<feature type="transmembrane region" description="Helical" evidence="1">
    <location>
        <begin position="72"/>
        <end position="98"/>
    </location>
</feature>
<keyword evidence="1" id="KW-0472">Membrane</keyword>
<sequence length="641" mass="73995">MKIFINVLAILFFIVFFSGLYFLIERSKKSDYITRKNYPKLLIESLEGVVYSLFGLIFQIVFYQTSQFSQPYFYISIGLTLIFLRGAFVSCVSIIGSMLYSMFIYPIDKVFYYIIAIMFVSMTLTVLIKPFLKPKFSLLINSIFLFANIIIMWGISSTQLNYEFTVQFVLATLLPFLLPIVLILLISYLLRFLRSANLLYESSTYDTLKFYRESISAKVIQDMISSKKVSEALFVILEMNWSKELENNWNDFEKMALEIVQSTVSKDAALFKVNSTQYGFFLPTNEMADLKTVIEENKGAIRTKGETFKALEKMLLEMEGEYSLEDLTAKLSMRAGIVVYGLQEQDIFKMQSQAEFALEYSRWNKGWNRVIVFDPKVYKKRASDYAAIKTLDNSIGVLSISNEFTPIYSLKETRTALNVALPITTDVLDVKYASVEEYAEYMGYKSVLLSYNAAQALKMSDGWNKTPIVVYYPLEKFMSNEFEFEELIASFARFKQSKENVILSFDSKVLNMFEDKSLLKKLRKLKSTGIQFAIFNFNINEQTELIAKLKPNYIFLDKSIYQSTIISRLNTGLMAELLKFAKVINSKLVAHAISKESELELILSTNIEFIGGPIFNRSEIEPTYFKKKSRIYIEQLQKGEK</sequence>
<name>A0A4R0XU26_9MOLU</name>
<feature type="transmembrane region" description="Helical" evidence="1">
    <location>
        <begin position="6"/>
        <end position="24"/>
    </location>
</feature>
<dbReference type="InterPro" id="IPR001633">
    <property type="entry name" value="EAL_dom"/>
</dbReference>
<feature type="transmembrane region" description="Helical" evidence="1">
    <location>
        <begin position="138"/>
        <end position="156"/>
    </location>
</feature>
<dbReference type="EMBL" id="PSZP01000012">
    <property type="protein sequence ID" value="TCG11169.1"/>
    <property type="molecule type" value="Genomic_DNA"/>
</dbReference>
<keyword evidence="1" id="KW-1133">Transmembrane helix</keyword>
<evidence type="ECO:0000259" key="2">
    <source>
        <dbReference type="Pfam" id="PF00563"/>
    </source>
</evidence>
<evidence type="ECO:0000313" key="4">
    <source>
        <dbReference type="Proteomes" id="UP000291072"/>
    </source>
</evidence>
<feature type="transmembrane region" description="Helical" evidence="1">
    <location>
        <begin position="110"/>
        <end position="132"/>
    </location>
</feature>
<dbReference type="Pfam" id="PF00563">
    <property type="entry name" value="EAL"/>
    <property type="match status" value="1"/>
</dbReference>
<dbReference type="InterPro" id="IPR035919">
    <property type="entry name" value="EAL_sf"/>
</dbReference>
<feature type="transmembrane region" description="Helical" evidence="1">
    <location>
        <begin position="168"/>
        <end position="190"/>
    </location>
</feature>
<feature type="transmembrane region" description="Helical" evidence="1">
    <location>
        <begin position="45"/>
        <end position="66"/>
    </location>
</feature>
<keyword evidence="4" id="KW-1185">Reference proteome</keyword>
<dbReference type="Gene3D" id="3.20.20.450">
    <property type="entry name" value="EAL domain"/>
    <property type="match status" value="1"/>
</dbReference>
<accession>A0A4R0XU26</accession>
<comment type="caution">
    <text evidence="3">The sequence shown here is derived from an EMBL/GenBank/DDBJ whole genome shotgun (WGS) entry which is preliminary data.</text>
</comment>
<dbReference type="RefSeq" id="WP_131613429.1">
    <property type="nucleotide sequence ID" value="NZ_PSZP01000012.1"/>
</dbReference>
<dbReference type="Proteomes" id="UP000291072">
    <property type="component" value="Unassembled WGS sequence"/>
</dbReference>
<feature type="domain" description="EAL" evidence="2">
    <location>
        <begin position="401"/>
        <end position="616"/>
    </location>
</feature>
<dbReference type="OrthoDB" id="9813903at2"/>
<evidence type="ECO:0000313" key="3">
    <source>
        <dbReference type="EMBL" id="TCG11169.1"/>
    </source>
</evidence>
<dbReference type="AlphaFoldDB" id="A0A4R0XU26"/>
<organism evidence="3 4">
    <name type="scientific">Mycoplasma todarodis</name>
    <dbReference type="NCBI Taxonomy" id="1937191"/>
    <lineage>
        <taxon>Bacteria</taxon>
        <taxon>Bacillati</taxon>
        <taxon>Mycoplasmatota</taxon>
        <taxon>Mollicutes</taxon>
        <taxon>Mycoplasmataceae</taxon>
        <taxon>Mycoplasma</taxon>
    </lineage>
</organism>
<reference evidence="3 4" key="1">
    <citation type="submission" date="2018-02" db="EMBL/GenBank/DDBJ databases">
        <title>Mycoplasma marinum and Mycoplasma todarodis sp. nov., moderately halophilic and psychrotolerant mycoplasmas isolated from cephalopods.</title>
        <authorList>
            <person name="Viver T."/>
        </authorList>
    </citation>
    <scope>NUCLEOTIDE SEQUENCE [LARGE SCALE GENOMIC DNA]</scope>
    <source>
        <strain evidence="3 4">5H</strain>
    </source>
</reference>
<dbReference type="SUPFAM" id="SSF141868">
    <property type="entry name" value="EAL domain-like"/>
    <property type="match status" value="1"/>
</dbReference>
<evidence type="ECO:0000256" key="1">
    <source>
        <dbReference type="SAM" id="Phobius"/>
    </source>
</evidence>
<gene>
    <name evidence="3" type="ORF">C4B25_02205</name>
</gene>